<reference evidence="1" key="1">
    <citation type="submission" date="2022-11" db="EMBL/GenBank/DDBJ databases">
        <title>Alteromonas sp. nov., isolated from sea water of the Qingdao.</title>
        <authorList>
            <person name="Wang Q."/>
        </authorList>
    </citation>
    <scope>NUCLEOTIDE SEQUENCE</scope>
    <source>
        <strain evidence="1">ASW11-7</strain>
    </source>
</reference>
<dbReference type="PROSITE" id="PS00141">
    <property type="entry name" value="ASP_PROTEASE"/>
    <property type="match status" value="1"/>
</dbReference>
<dbReference type="CDD" id="cd05483">
    <property type="entry name" value="retropepsin_like_bacteria"/>
    <property type="match status" value="1"/>
</dbReference>
<dbReference type="Gene3D" id="2.40.70.10">
    <property type="entry name" value="Acid Proteases"/>
    <property type="match status" value="1"/>
</dbReference>
<organism evidence="1 2">
    <name type="scientific">Alteromonas aquimaris</name>
    <dbReference type="NCBI Taxonomy" id="2998417"/>
    <lineage>
        <taxon>Bacteria</taxon>
        <taxon>Pseudomonadati</taxon>
        <taxon>Pseudomonadota</taxon>
        <taxon>Gammaproteobacteria</taxon>
        <taxon>Alteromonadales</taxon>
        <taxon>Alteromonadaceae</taxon>
        <taxon>Alteromonas/Salinimonas group</taxon>
        <taxon>Alteromonas</taxon>
    </lineage>
</organism>
<evidence type="ECO:0000313" key="1">
    <source>
        <dbReference type="EMBL" id="MCW8108325.1"/>
    </source>
</evidence>
<gene>
    <name evidence="1" type="ORF">OPS25_07440</name>
</gene>
<dbReference type="SUPFAM" id="SSF50630">
    <property type="entry name" value="Acid proteases"/>
    <property type="match status" value="1"/>
</dbReference>
<comment type="caution">
    <text evidence="1">The sequence shown here is derived from an EMBL/GenBank/DDBJ whole genome shotgun (WGS) entry which is preliminary data.</text>
</comment>
<protein>
    <submittedName>
        <fullName evidence="1">Retroviral-like aspartic protease family protein</fullName>
    </submittedName>
</protein>
<evidence type="ECO:0000313" key="2">
    <source>
        <dbReference type="Proteomes" id="UP001142810"/>
    </source>
</evidence>
<dbReference type="Pfam" id="PF13975">
    <property type="entry name" value="gag-asp_proteas"/>
    <property type="match status" value="1"/>
</dbReference>
<dbReference type="Proteomes" id="UP001142810">
    <property type="component" value="Unassembled WGS sequence"/>
</dbReference>
<dbReference type="InterPro" id="IPR021109">
    <property type="entry name" value="Peptidase_aspartic_dom_sf"/>
</dbReference>
<name>A0ABT3P6C3_9ALTE</name>
<proteinExistence type="predicted"/>
<dbReference type="InterPro" id="IPR001969">
    <property type="entry name" value="Aspartic_peptidase_AS"/>
</dbReference>
<accession>A0ABT3P6C3</accession>
<dbReference type="InterPro" id="IPR034122">
    <property type="entry name" value="Retropepsin-like_bacterial"/>
</dbReference>
<dbReference type="RefSeq" id="WP_265617039.1">
    <property type="nucleotide sequence ID" value="NZ_JAPFRD010000009.1"/>
</dbReference>
<sequence>MKLALLLALIVSVTANIWLYRQWQRAFERIPVSLEHSLTISGEHAPETESNLPHSDTSVAVSAVNASNMAALKAMFDDGQYNALRDELQQRLRKHPDDIELLLLEAELMMKTEPLNEALLHYSSLLNLPFSAEIKERIKQRISHLLQQTIAELKTAQSWDLLALFLEPLHQQLPPGKQIVLALAEAYGQQRKFTLMEDTLASLPAHDSHVFALRQRLKTAALAGSDELVQAQDFDESEYQTLPLRRKGDHYLIEVWFGTVATTLLIDTGATTTALTHSVMNAITRQQHTNRIGVFNLRTAAGLVESEMNQVFDVLLGEYSFPELNVMTLQNDVLAGADGLLGMNVLRHFEFRIDQQRSVLLLKLNPRGS</sequence>
<dbReference type="EMBL" id="JAPFRD010000009">
    <property type="protein sequence ID" value="MCW8108325.1"/>
    <property type="molecule type" value="Genomic_DNA"/>
</dbReference>
<keyword evidence="2" id="KW-1185">Reference proteome</keyword>